<keyword evidence="1" id="KW-0812">Transmembrane</keyword>
<comment type="caution">
    <text evidence="3">The sequence shown here is derived from an EMBL/GenBank/DDBJ whole genome shotgun (WGS) entry which is preliminary data.</text>
</comment>
<dbReference type="Proteomes" id="UP000663862">
    <property type="component" value="Unassembled WGS sequence"/>
</dbReference>
<evidence type="ECO:0000313" key="2">
    <source>
        <dbReference type="EMBL" id="CAF3742381.1"/>
    </source>
</evidence>
<evidence type="ECO:0000313" key="3">
    <source>
        <dbReference type="EMBL" id="CAF4559360.1"/>
    </source>
</evidence>
<feature type="transmembrane region" description="Helical" evidence="1">
    <location>
        <begin position="211"/>
        <end position="237"/>
    </location>
</feature>
<accession>A0A820ZBB4</accession>
<organism evidence="3 4">
    <name type="scientific">Rotaria socialis</name>
    <dbReference type="NCBI Taxonomy" id="392032"/>
    <lineage>
        <taxon>Eukaryota</taxon>
        <taxon>Metazoa</taxon>
        <taxon>Spiralia</taxon>
        <taxon>Gnathifera</taxon>
        <taxon>Rotifera</taxon>
        <taxon>Eurotatoria</taxon>
        <taxon>Bdelloidea</taxon>
        <taxon>Philodinida</taxon>
        <taxon>Philodinidae</taxon>
        <taxon>Rotaria</taxon>
    </lineage>
</organism>
<keyword evidence="1" id="KW-0472">Membrane</keyword>
<keyword evidence="1" id="KW-1133">Transmembrane helix</keyword>
<proteinExistence type="predicted"/>
<gene>
    <name evidence="2" type="ORF">FME351_LOCUS30345</name>
    <name evidence="3" type="ORF">TSG867_LOCUS25209</name>
</gene>
<protein>
    <submittedName>
        <fullName evidence="3">Uncharacterized protein</fullName>
    </submittedName>
</protein>
<feature type="transmembrane region" description="Helical" evidence="1">
    <location>
        <begin position="243"/>
        <end position="268"/>
    </location>
</feature>
<name>A0A820ZBB4_9BILA</name>
<dbReference type="AlphaFoldDB" id="A0A820ZBB4"/>
<dbReference type="Proteomes" id="UP000663869">
    <property type="component" value="Unassembled WGS sequence"/>
</dbReference>
<reference evidence="3" key="1">
    <citation type="submission" date="2021-02" db="EMBL/GenBank/DDBJ databases">
        <authorList>
            <person name="Nowell W R."/>
        </authorList>
    </citation>
    <scope>NUCLEOTIDE SEQUENCE</scope>
</reference>
<evidence type="ECO:0000256" key="1">
    <source>
        <dbReference type="SAM" id="Phobius"/>
    </source>
</evidence>
<sequence>MSATSATSTTPTAYQYANPLLYTLRDYHTDIDPYWIIFLRFVSLQFSLRLWNRAVYGEWSTPVEFIVDAPEHDSSDKPSTIEVTSMEPLGRRLSPTISTVYILQDFKKKKKKKEKKKKQPTFDLFDSFYYCIPLLGHAGWYCYIQSSCMSATDGTTWNCYNVFGYRLYNYLFEQYANFAIGYLTKLFFLKYGNKKEEVEKKSKFRRFCSRFAFYLSASISTVTFVFIGSLVVTFFFTNVIPMICAYLFIFVIYVSICTIVVYFAVLFIDRHLAASSDQELTAFELFRRKYRHPLKAHLLSIQLFIYIVPTFYNYSQYIYYGQDFYQAITNEFASRDSQQYIDQRLNQTSGWGHTLLSFM</sequence>
<evidence type="ECO:0000313" key="4">
    <source>
        <dbReference type="Proteomes" id="UP000663862"/>
    </source>
</evidence>
<feature type="transmembrane region" description="Helical" evidence="1">
    <location>
        <begin position="296"/>
        <end position="314"/>
    </location>
</feature>
<dbReference type="EMBL" id="CAJNYU010004309">
    <property type="protein sequence ID" value="CAF3742381.1"/>
    <property type="molecule type" value="Genomic_DNA"/>
</dbReference>
<dbReference type="EMBL" id="CAJOBQ010002422">
    <property type="protein sequence ID" value="CAF4559360.1"/>
    <property type="molecule type" value="Genomic_DNA"/>
</dbReference>